<dbReference type="PANTHER" id="PTHR43806:SF11">
    <property type="entry name" value="CEREVISIN-RELATED"/>
    <property type="match status" value="1"/>
</dbReference>
<evidence type="ECO:0000256" key="2">
    <source>
        <dbReference type="ARBA" id="ARBA00022670"/>
    </source>
</evidence>
<keyword evidence="7" id="KW-0732">Signal</keyword>
<name>A0A212TBN0_9MICO</name>
<dbReference type="AlphaFoldDB" id="A0A212TBN0"/>
<dbReference type="GO" id="GO:0006508">
    <property type="term" value="P:proteolysis"/>
    <property type="evidence" value="ECO:0007669"/>
    <property type="project" value="UniProtKB-KW"/>
</dbReference>
<dbReference type="InterPro" id="IPR015500">
    <property type="entry name" value="Peptidase_S8_subtilisin-rel"/>
</dbReference>
<dbReference type="SUPFAM" id="SSF52743">
    <property type="entry name" value="Subtilisin-like"/>
    <property type="match status" value="1"/>
</dbReference>
<dbReference type="PROSITE" id="PS00138">
    <property type="entry name" value="SUBTILASE_SER"/>
    <property type="match status" value="1"/>
</dbReference>
<dbReference type="PROSITE" id="PS00137">
    <property type="entry name" value="SUBTILASE_HIS"/>
    <property type="match status" value="1"/>
</dbReference>
<dbReference type="CDD" id="cd04077">
    <property type="entry name" value="Peptidases_S8_PCSK9_ProteinaseK_like"/>
    <property type="match status" value="1"/>
</dbReference>
<keyword evidence="11" id="KW-1185">Reference proteome</keyword>
<dbReference type="PROSITE" id="PS51892">
    <property type="entry name" value="SUBTILASE"/>
    <property type="match status" value="1"/>
</dbReference>
<gene>
    <name evidence="10" type="ORF">SAMN05445756_0866</name>
</gene>
<dbReference type="Gene3D" id="3.40.50.200">
    <property type="entry name" value="Peptidase S8/S53 domain"/>
    <property type="match status" value="1"/>
</dbReference>
<dbReference type="Proteomes" id="UP000198122">
    <property type="component" value="Unassembled WGS sequence"/>
</dbReference>
<evidence type="ECO:0000256" key="1">
    <source>
        <dbReference type="ARBA" id="ARBA00011073"/>
    </source>
</evidence>
<dbReference type="FunFam" id="3.40.50.200:FF:000014">
    <property type="entry name" value="Proteinase K"/>
    <property type="match status" value="1"/>
</dbReference>
<protein>
    <submittedName>
        <fullName evidence="10">Peptidase inhibitor I9</fullName>
    </submittedName>
</protein>
<dbReference type="InterPro" id="IPR050131">
    <property type="entry name" value="Peptidase_S8_subtilisin-like"/>
</dbReference>
<dbReference type="EMBL" id="FYEZ01000001">
    <property type="protein sequence ID" value="SNC63246.1"/>
    <property type="molecule type" value="Genomic_DNA"/>
</dbReference>
<dbReference type="GO" id="GO:0005615">
    <property type="term" value="C:extracellular space"/>
    <property type="evidence" value="ECO:0007669"/>
    <property type="project" value="TreeGrafter"/>
</dbReference>
<evidence type="ECO:0000256" key="4">
    <source>
        <dbReference type="ARBA" id="ARBA00022825"/>
    </source>
</evidence>
<evidence type="ECO:0000256" key="6">
    <source>
        <dbReference type="RuleBase" id="RU003355"/>
    </source>
</evidence>
<feature type="signal peptide" evidence="7">
    <location>
        <begin position="1"/>
        <end position="24"/>
    </location>
</feature>
<dbReference type="PROSITE" id="PS00136">
    <property type="entry name" value="SUBTILASE_ASP"/>
    <property type="match status" value="1"/>
</dbReference>
<dbReference type="PANTHER" id="PTHR43806">
    <property type="entry name" value="PEPTIDASE S8"/>
    <property type="match status" value="1"/>
</dbReference>
<dbReference type="InterPro" id="IPR022398">
    <property type="entry name" value="Peptidase_S8_His-AS"/>
</dbReference>
<dbReference type="PRINTS" id="PR00723">
    <property type="entry name" value="SUBTILISIN"/>
</dbReference>
<feature type="active site" description="Charge relay system" evidence="5">
    <location>
        <position position="192"/>
    </location>
</feature>
<evidence type="ECO:0000259" key="9">
    <source>
        <dbReference type="Pfam" id="PF05922"/>
    </source>
</evidence>
<proteinExistence type="inferred from homology"/>
<accession>A0A212TBN0</accession>
<dbReference type="InterPro" id="IPR000209">
    <property type="entry name" value="Peptidase_S8/S53_dom"/>
</dbReference>
<dbReference type="InterPro" id="IPR036852">
    <property type="entry name" value="Peptidase_S8/S53_dom_sf"/>
</dbReference>
<evidence type="ECO:0000256" key="7">
    <source>
        <dbReference type="SAM" id="SignalP"/>
    </source>
</evidence>
<dbReference type="SUPFAM" id="SSF54897">
    <property type="entry name" value="Protease propeptides/inhibitors"/>
    <property type="match status" value="1"/>
</dbReference>
<dbReference type="Pfam" id="PF00082">
    <property type="entry name" value="Peptidase_S8"/>
    <property type="match status" value="1"/>
</dbReference>
<feature type="active site" description="Charge relay system" evidence="5">
    <location>
        <position position="159"/>
    </location>
</feature>
<dbReference type="Gene3D" id="3.30.70.80">
    <property type="entry name" value="Peptidase S8 propeptide/proteinase inhibitor I9"/>
    <property type="match status" value="1"/>
</dbReference>
<sequence>MATLRTTAGLAFAAALTVGTGAGAGAAQTAEVIPTTDAEYIVMMDTPAGAQSLGTSAGKKATASATAAKAQELGAKGMNVTAQYKNLGAFAADLSAAEAAELKNDPEIAVVEKNQTVSIDEAQTGAPWGLDRVDQDALPLDGTYNYDATGEGVTAYILDTGVRSTHQDFGGRVLDGHTVIDDGNGTEDCQGHGTHVAGTVAGEQYGVAKGADIVPVRVLGCDGSGSMLGIIAAMDWVAESHTGPSVANMSLGGSYSSVQDEAVERLTQAGVTTVVAAGNDTDDACNYSPAAAPSAITVASSDNTDSLSYFSNFGSCVDIIAPGSDIESAWMDSDTATNTISGTSMASPHVAGGAALYLEKNPTATVAEVTEALTSTATADAISGANGSPNLLLNTTNLTAG</sequence>
<dbReference type="OrthoDB" id="345021at2"/>
<keyword evidence="2 5" id="KW-0645">Protease</keyword>
<feature type="domain" description="Peptidase S8/S53" evidence="8">
    <location>
        <begin position="150"/>
        <end position="380"/>
    </location>
</feature>
<feature type="domain" description="Inhibitor I9" evidence="9">
    <location>
        <begin position="40"/>
        <end position="119"/>
    </location>
</feature>
<evidence type="ECO:0000256" key="3">
    <source>
        <dbReference type="ARBA" id="ARBA00022801"/>
    </source>
</evidence>
<dbReference type="Pfam" id="PF05922">
    <property type="entry name" value="Inhibitor_I9"/>
    <property type="match status" value="1"/>
</dbReference>
<reference evidence="10 11" key="1">
    <citation type="submission" date="2017-06" db="EMBL/GenBank/DDBJ databases">
        <authorList>
            <person name="Kim H.J."/>
            <person name="Triplett B.A."/>
        </authorList>
    </citation>
    <scope>NUCLEOTIDE SEQUENCE [LARGE SCALE GENOMIC DNA]</scope>
    <source>
        <strain evidence="10 11">DSM 22179</strain>
    </source>
</reference>
<dbReference type="GO" id="GO:0004252">
    <property type="term" value="F:serine-type endopeptidase activity"/>
    <property type="evidence" value="ECO:0007669"/>
    <property type="project" value="UniProtKB-UniRule"/>
</dbReference>
<organism evidence="10 11">
    <name type="scientific">Kytococcus aerolatus</name>
    <dbReference type="NCBI Taxonomy" id="592308"/>
    <lineage>
        <taxon>Bacteria</taxon>
        <taxon>Bacillati</taxon>
        <taxon>Actinomycetota</taxon>
        <taxon>Actinomycetes</taxon>
        <taxon>Micrococcales</taxon>
        <taxon>Kytococcaceae</taxon>
        <taxon>Kytococcus</taxon>
    </lineage>
</organism>
<dbReference type="RefSeq" id="WP_088817794.1">
    <property type="nucleotide sequence ID" value="NZ_FYEZ01000001.1"/>
</dbReference>
<evidence type="ECO:0000256" key="5">
    <source>
        <dbReference type="PROSITE-ProRule" id="PRU01240"/>
    </source>
</evidence>
<feature type="chain" id="PRO_5011528052" evidence="7">
    <location>
        <begin position="25"/>
        <end position="401"/>
    </location>
</feature>
<keyword evidence="4 5" id="KW-0720">Serine protease</keyword>
<dbReference type="InterPro" id="IPR023827">
    <property type="entry name" value="Peptidase_S8_Asp-AS"/>
</dbReference>
<dbReference type="InterPro" id="IPR010259">
    <property type="entry name" value="S8pro/Inhibitor_I9"/>
</dbReference>
<dbReference type="InterPro" id="IPR034193">
    <property type="entry name" value="PCSK9_ProteinaseK-like"/>
</dbReference>
<dbReference type="InterPro" id="IPR023828">
    <property type="entry name" value="Peptidase_S8_Ser-AS"/>
</dbReference>
<feature type="active site" description="Charge relay system" evidence="5">
    <location>
        <position position="344"/>
    </location>
</feature>
<evidence type="ECO:0000259" key="8">
    <source>
        <dbReference type="Pfam" id="PF00082"/>
    </source>
</evidence>
<evidence type="ECO:0000313" key="11">
    <source>
        <dbReference type="Proteomes" id="UP000198122"/>
    </source>
</evidence>
<comment type="similarity">
    <text evidence="1 5 6">Belongs to the peptidase S8 family.</text>
</comment>
<dbReference type="InterPro" id="IPR037045">
    <property type="entry name" value="S8pro/Inhibitor_I9_sf"/>
</dbReference>
<keyword evidence="3 5" id="KW-0378">Hydrolase</keyword>
<evidence type="ECO:0000313" key="10">
    <source>
        <dbReference type="EMBL" id="SNC63246.1"/>
    </source>
</evidence>